<comment type="subcellular location">
    <subcellularLocation>
        <location evidence="1">Cell membrane</location>
        <topology evidence="1">Multi-pass membrane protein</topology>
    </subcellularLocation>
</comment>
<feature type="transmembrane region" description="Helical" evidence="7">
    <location>
        <begin position="153"/>
        <end position="175"/>
    </location>
</feature>
<evidence type="ECO:0000256" key="2">
    <source>
        <dbReference type="ARBA" id="ARBA00005914"/>
    </source>
</evidence>
<feature type="transmembrane region" description="Helical" evidence="7">
    <location>
        <begin position="70"/>
        <end position="86"/>
    </location>
</feature>
<keyword evidence="6 7" id="KW-0472">Membrane</keyword>
<organism evidence="8 9">
    <name type="scientific">Marinobacterium mangrovicola</name>
    <dbReference type="NCBI Taxonomy" id="1476959"/>
    <lineage>
        <taxon>Bacteria</taxon>
        <taxon>Pseudomonadati</taxon>
        <taxon>Pseudomonadota</taxon>
        <taxon>Gammaproteobacteria</taxon>
        <taxon>Oceanospirillales</taxon>
        <taxon>Oceanospirillaceae</taxon>
        <taxon>Marinobacterium</taxon>
    </lineage>
</organism>
<dbReference type="GO" id="GO:0015204">
    <property type="term" value="F:urea transmembrane transporter activity"/>
    <property type="evidence" value="ECO:0007669"/>
    <property type="project" value="InterPro"/>
</dbReference>
<evidence type="ECO:0000313" key="9">
    <source>
        <dbReference type="Proteomes" id="UP000294546"/>
    </source>
</evidence>
<evidence type="ECO:0000256" key="6">
    <source>
        <dbReference type="ARBA" id="ARBA00023136"/>
    </source>
</evidence>
<dbReference type="Gene3D" id="1.10.3430.10">
    <property type="entry name" value="Ammonium transporter AmtB like domains"/>
    <property type="match status" value="1"/>
</dbReference>
<keyword evidence="9" id="KW-1185">Reference proteome</keyword>
<feature type="transmembrane region" description="Helical" evidence="7">
    <location>
        <begin position="206"/>
        <end position="224"/>
    </location>
</feature>
<dbReference type="OrthoDB" id="279428at2"/>
<evidence type="ECO:0000256" key="5">
    <source>
        <dbReference type="ARBA" id="ARBA00022989"/>
    </source>
</evidence>
<evidence type="ECO:0000313" key="8">
    <source>
        <dbReference type="EMBL" id="TCK07491.1"/>
    </source>
</evidence>
<dbReference type="EMBL" id="SMFU01000008">
    <property type="protein sequence ID" value="TCK07491.1"/>
    <property type="molecule type" value="Genomic_DNA"/>
</dbReference>
<feature type="transmembrane region" description="Helical" evidence="7">
    <location>
        <begin position="38"/>
        <end position="58"/>
    </location>
</feature>
<evidence type="ECO:0000256" key="1">
    <source>
        <dbReference type="ARBA" id="ARBA00004651"/>
    </source>
</evidence>
<feature type="transmembrane region" description="Helical" evidence="7">
    <location>
        <begin position="12"/>
        <end position="32"/>
    </location>
</feature>
<dbReference type="Pfam" id="PF03253">
    <property type="entry name" value="UT"/>
    <property type="match status" value="1"/>
</dbReference>
<keyword evidence="4 7" id="KW-0812">Transmembrane</keyword>
<keyword evidence="3" id="KW-1003">Cell membrane</keyword>
<name>A0A4R1GJQ1_9GAMM</name>
<evidence type="ECO:0000256" key="7">
    <source>
        <dbReference type="SAM" id="Phobius"/>
    </source>
</evidence>
<keyword evidence="5 7" id="KW-1133">Transmembrane helix</keyword>
<feature type="transmembrane region" description="Helical" evidence="7">
    <location>
        <begin position="123"/>
        <end position="141"/>
    </location>
</feature>
<reference evidence="8 9" key="1">
    <citation type="submission" date="2019-03" db="EMBL/GenBank/DDBJ databases">
        <title>Genomic Encyclopedia of Archaeal and Bacterial Type Strains, Phase II (KMG-II): from individual species to whole genera.</title>
        <authorList>
            <person name="Goeker M."/>
        </authorList>
    </citation>
    <scope>NUCLEOTIDE SEQUENCE [LARGE SCALE GENOMIC DNA]</scope>
    <source>
        <strain evidence="8 9">DSM 27697</strain>
    </source>
</reference>
<dbReference type="InterPro" id="IPR029020">
    <property type="entry name" value="Ammonium/urea_transptr"/>
</dbReference>
<evidence type="ECO:0000256" key="4">
    <source>
        <dbReference type="ARBA" id="ARBA00022692"/>
    </source>
</evidence>
<protein>
    <submittedName>
        <fullName evidence="8">Urea transporter</fullName>
    </submittedName>
</protein>
<comment type="caution">
    <text evidence="8">The sequence shown here is derived from an EMBL/GenBank/DDBJ whole genome shotgun (WGS) entry which is preliminary data.</text>
</comment>
<sequence length="284" mass="30239">MTAEYRFCRALLLGFSQIMLHSNALTGLLFLAAIALNSLWMCLAAVGASLVANAAALLLGACREHIEQGLYGYNGALVGLACAVYWPPDIDLVVIVALAALLSTLLVRLLIEPLGAQVFTTPFILSIWLITAFVGVEPVAVEPVSRTGLDNLLLGFGQVLFLHNPLSCLLVLLGVAVASRRAFCWAAVAVVISSGFAFLLGEAEKVVFSGFYAYNAVLVAMALSNRRESDALTLIAAVLLSVVLTGWLERTGVPVLTAPFVMVCWLAFSLSGRLGRWGQERAQG</sequence>
<dbReference type="RefSeq" id="WP_132292192.1">
    <property type="nucleotide sequence ID" value="NZ_SMFU01000008.1"/>
</dbReference>
<comment type="similarity">
    <text evidence="2">Belongs to the urea transporter family.</text>
</comment>
<feature type="transmembrane region" description="Helical" evidence="7">
    <location>
        <begin position="254"/>
        <end position="271"/>
    </location>
</feature>
<dbReference type="PANTHER" id="PTHR10464:SF4">
    <property type="entry name" value="UREA TRANSPORTER"/>
    <property type="match status" value="1"/>
</dbReference>
<accession>A0A4R1GJQ1</accession>
<feature type="transmembrane region" description="Helical" evidence="7">
    <location>
        <begin position="92"/>
        <end position="111"/>
    </location>
</feature>
<proteinExistence type="inferred from homology"/>
<dbReference type="InterPro" id="IPR004937">
    <property type="entry name" value="Urea_transporter"/>
</dbReference>
<dbReference type="Proteomes" id="UP000294546">
    <property type="component" value="Unassembled WGS sequence"/>
</dbReference>
<evidence type="ECO:0000256" key="3">
    <source>
        <dbReference type="ARBA" id="ARBA00022475"/>
    </source>
</evidence>
<feature type="transmembrane region" description="Helical" evidence="7">
    <location>
        <begin position="231"/>
        <end position="248"/>
    </location>
</feature>
<gene>
    <name evidence="8" type="ORF">CLV83_2360</name>
</gene>
<dbReference type="GO" id="GO:0005886">
    <property type="term" value="C:plasma membrane"/>
    <property type="evidence" value="ECO:0007669"/>
    <property type="project" value="UniProtKB-SubCell"/>
</dbReference>
<dbReference type="AlphaFoldDB" id="A0A4R1GJQ1"/>
<dbReference type="PANTHER" id="PTHR10464">
    <property type="entry name" value="UREA TRANSPORTER"/>
    <property type="match status" value="1"/>
</dbReference>
<feature type="transmembrane region" description="Helical" evidence="7">
    <location>
        <begin position="182"/>
        <end position="200"/>
    </location>
</feature>